<organism evidence="2 3">
    <name type="scientific">Phytophthora megakarya</name>
    <dbReference type="NCBI Taxonomy" id="4795"/>
    <lineage>
        <taxon>Eukaryota</taxon>
        <taxon>Sar</taxon>
        <taxon>Stramenopiles</taxon>
        <taxon>Oomycota</taxon>
        <taxon>Peronosporomycetes</taxon>
        <taxon>Peronosporales</taxon>
        <taxon>Peronosporaceae</taxon>
        <taxon>Phytophthora</taxon>
    </lineage>
</organism>
<sequence length="948" mass="107507">MTPNGGKNAPSGSPATPAGSSVSPTHPPGSPPNRGSAEHDDGSHLNPATPPPQNTVENTHEGGSEKKKGAVTDDDVDADPELPAADNEGRAVGKQSPKRTSRVLKMSEVECLPDVGGSQTPKERPKLPAHTTLSRETVAKLSFATSGKVRLVGIPATREHIKVGALVEDGYGGLETYIQMESLGLEELARLADHVTDDEDIHDFVLTPREAPLSDSDLDEAIKSVEFQREMASILTEFVPDQLSQRVFGTVSLLRKVTAENIMLKRQLAVADPVTQDFSNGLIEIERLKKEVTFVREAYQKYIQKIEEDHEYHAGRHRADLQDFLDENQVNIHGLYARVTDLQQQLRSEVVQQEVSERTALDVDILMNFLNANAQLSLQWPRLKRRLEHHRDKLPVPSSWKTTISIMAADDPTIPTTAYVPVPPSDKDDEEHKDEGGPSKTNTRGGYLDLSAGPNDNSSRGTGKRKRQSQSPAKTHARSSQDVPTEIQKYPSQWIRESNDKCRPDGGLLLRRADTVGDLLEPYPVVWDQLRLDLQALILYGINYEDALGWLGDDRLVHTCFHQGPLLEMLLRMELDATPWSKYVPRRHFIAARAKLDTLLESDLQPGLWGPLEPVLDEPLDDDTETPDHDDLTDQNWTLEGDDHDDYEGDDDVLDKSSPKAKRRRIAPLEKKNRSKREYQQATCTALALKDNLTPAEMMIIEVPANDKVRSWVHYGVRMKWCEKSLHSPFGQTPGFPAYTPNRHDMEILRQRFADYYMEYRGIIQEAPWRKMWNRRPKDLRFHKRSTMTPEAQGGLDDWAEHMDGITRHQWEMLHWVIFLLTLLPESAVMAEVRRNKRHEALVKKSKSLKRRVIPKGVPETVFKWETGVWDIPNRVCHWIIMDKSRLDPTTGRCYSLREQLLRLDTAEPARLQWTNLATVEEQIAHLPKKVRKRLLPEAEREPISDDI</sequence>
<dbReference type="Proteomes" id="UP000198211">
    <property type="component" value="Unassembled WGS sequence"/>
</dbReference>
<keyword evidence="3" id="KW-1185">Reference proteome</keyword>
<feature type="compositionally biased region" description="Acidic residues" evidence="1">
    <location>
        <begin position="615"/>
        <end position="625"/>
    </location>
</feature>
<dbReference type="EMBL" id="NBNE01008604">
    <property type="protein sequence ID" value="OWY99309.1"/>
    <property type="molecule type" value="Genomic_DNA"/>
</dbReference>
<gene>
    <name evidence="2" type="ORF">PHMEG_00029706</name>
</gene>
<feature type="compositionally biased region" description="Basic and acidic residues" evidence="1">
    <location>
        <begin position="58"/>
        <end position="71"/>
    </location>
</feature>
<feature type="compositionally biased region" description="Polar residues" evidence="1">
    <location>
        <begin position="469"/>
        <end position="483"/>
    </location>
</feature>
<evidence type="ECO:0000313" key="3">
    <source>
        <dbReference type="Proteomes" id="UP000198211"/>
    </source>
</evidence>
<comment type="caution">
    <text evidence="2">The sequence shown here is derived from an EMBL/GenBank/DDBJ whole genome shotgun (WGS) entry which is preliminary data.</text>
</comment>
<proteinExistence type="predicted"/>
<dbReference type="OrthoDB" id="127645at2759"/>
<dbReference type="AlphaFoldDB" id="A0A225V4G9"/>
<evidence type="ECO:0000313" key="2">
    <source>
        <dbReference type="EMBL" id="OWY99309.1"/>
    </source>
</evidence>
<protein>
    <submittedName>
        <fullName evidence="2">Uncharacterized protein</fullName>
    </submittedName>
</protein>
<name>A0A225V4G9_9STRA</name>
<feature type="region of interest" description="Disordered" evidence="1">
    <location>
        <begin position="411"/>
        <end position="499"/>
    </location>
</feature>
<feature type="compositionally biased region" description="Acidic residues" evidence="1">
    <location>
        <begin position="640"/>
        <end position="653"/>
    </location>
</feature>
<feature type="compositionally biased region" description="Basic and acidic residues" evidence="1">
    <location>
        <begin position="667"/>
        <end position="679"/>
    </location>
</feature>
<feature type="compositionally biased region" description="Low complexity" evidence="1">
    <location>
        <begin position="9"/>
        <end position="24"/>
    </location>
</feature>
<feature type="region of interest" description="Disordered" evidence="1">
    <location>
        <begin position="611"/>
        <end position="680"/>
    </location>
</feature>
<feature type="region of interest" description="Disordered" evidence="1">
    <location>
        <begin position="1"/>
        <end position="130"/>
    </location>
</feature>
<accession>A0A225V4G9</accession>
<evidence type="ECO:0000256" key="1">
    <source>
        <dbReference type="SAM" id="MobiDB-lite"/>
    </source>
</evidence>
<reference evidence="3" key="1">
    <citation type="submission" date="2017-03" db="EMBL/GenBank/DDBJ databases">
        <title>Phytopthora megakarya and P. palmivora, two closely related causual agents of cacao black pod achieved similar genome size and gene model numbers by different mechanisms.</title>
        <authorList>
            <person name="Ali S."/>
            <person name="Shao J."/>
            <person name="Larry D.J."/>
            <person name="Kronmiller B."/>
            <person name="Shen D."/>
            <person name="Strem M.D."/>
            <person name="Melnick R.L."/>
            <person name="Guiltinan M.J."/>
            <person name="Tyler B.M."/>
            <person name="Meinhardt L.W."/>
            <person name="Bailey B.A."/>
        </authorList>
    </citation>
    <scope>NUCLEOTIDE SEQUENCE [LARGE SCALE GENOMIC DNA]</scope>
    <source>
        <strain evidence="3">zdho120</strain>
    </source>
</reference>